<protein>
    <submittedName>
        <fullName evidence="1">Uncharacterized protein</fullName>
    </submittedName>
</protein>
<name>A0A0C3GJB2_PILCF</name>
<dbReference type="HOGENOM" id="CLU_1611410_0_0_1"/>
<dbReference type="EMBL" id="KN832971">
    <property type="protein sequence ID" value="KIM91724.1"/>
    <property type="molecule type" value="Genomic_DNA"/>
</dbReference>
<organism evidence="1 2">
    <name type="scientific">Piloderma croceum (strain F 1598)</name>
    <dbReference type="NCBI Taxonomy" id="765440"/>
    <lineage>
        <taxon>Eukaryota</taxon>
        <taxon>Fungi</taxon>
        <taxon>Dikarya</taxon>
        <taxon>Basidiomycota</taxon>
        <taxon>Agaricomycotina</taxon>
        <taxon>Agaricomycetes</taxon>
        <taxon>Agaricomycetidae</taxon>
        <taxon>Atheliales</taxon>
        <taxon>Atheliaceae</taxon>
        <taxon>Piloderma</taxon>
    </lineage>
</organism>
<dbReference type="OrthoDB" id="3269297at2759"/>
<reference evidence="1 2" key="1">
    <citation type="submission" date="2014-04" db="EMBL/GenBank/DDBJ databases">
        <authorList>
            <consortium name="DOE Joint Genome Institute"/>
            <person name="Kuo A."/>
            <person name="Tarkka M."/>
            <person name="Buscot F."/>
            <person name="Kohler A."/>
            <person name="Nagy L.G."/>
            <person name="Floudas D."/>
            <person name="Copeland A."/>
            <person name="Barry K.W."/>
            <person name="Cichocki N."/>
            <person name="Veneault-Fourrey C."/>
            <person name="LaButti K."/>
            <person name="Lindquist E.A."/>
            <person name="Lipzen A."/>
            <person name="Lundell T."/>
            <person name="Morin E."/>
            <person name="Murat C."/>
            <person name="Sun H."/>
            <person name="Tunlid A."/>
            <person name="Henrissat B."/>
            <person name="Grigoriev I.V."/>
            <person name="Hibbett D.S."/>
            <person name="Martin F."/>
            <person name="Nordberg H.P."/>
            <person name="Cantor M.N."/>
            <person name="Hua S.X."/>
        </authorList>
    </citation>
    <scope>NUCLEOTIDE SEQUENCE [LARGE SCALE GENOMIC DNA]</scope>
    <source>
        <strain evidence="1 2">F 1598</strain>
    </source>
</reference>
<dbReference type="Proteomes" id="UP000054166">
    <property type="component" value="Unassembled WGS sequence"/>
</dbReference>
<dbReference type="InParanoid" id="A0A0C3GJB2"/>
<evidence type="ECO:0000313" key="2">
    <source>
        <dbReference type="Proteomes" id="UP000054166"/>
    </source>
</evidence>
<sequence length="165" mass="18343">MATFNHCDITTFDPSPDAHSHVLLSSITNPSTPMPVPRIFDCEIDPSLLTPMKHMHIMTSALAGTSTGSFLVRKECITSVQSIADPVFKWPIHIQSPQWDLLQERIPGPDQTEQELVDKIMALTFNLDLAHQQIAAKNSIIEASNAQLAIQGVYNKWLNEALNIK</sequence>
<accession>A0A0C3GJB2</accession>
<dbReference type="AlphaFoldDB" id="A0A0C3GJB2"/>
<keyword evidence="2" id="KW-1185">Reference proteome</keyword>
<reference evidence="2" key="2">
    <citation type="submission" date="2015-01" db="EMBL/GenBank/DDBJ databases">
        <title>Evolutionary Origins and Diversification of the Mycorrhizal Mutualists.</title>
        <authorList>
            <consortium name="DOE Joint Genome Institute"/>
            <consortium name="Mycorrhizal Genomics Consortium"/>
            <person name="Kohler A."/>
            <person name="Kuo A."/>
            <person name="Nagy L.G."/>
            <person name="Floudas D."/>
            <person name="Copeland A."/>
            <person name="Barry K.W."/>
            <person name="Cichocki N."/>
            <person name="Veneault-Fourrey C."/>
            <person name="LaButti K."/>
            <person name="Lindquist E.A."/>
            <person name="Lipzen A."/>
            <person name="Lundell T."/>
            <person name="Morin E."/>
            <person name="Murat C."/>
            <person name="Riley R."/>
            <person name="Ohm R."/>
            <person name="Sun H."/>
            <person name="Tunlid A."/>
            <person name="Henrissat B."/>
            <person name="Grigoriev I.V."/>
            <person name="Hibbett D.S."/>
            <person name="Martin F."/>
        </authorList>
    </citation>
    <scope>NUCLEOTIDE SEQUENCE [LARGE SCALE GENOMIC DNA]</scope>
    <source>
        <strain evidence="2">F 1598</strain>
    </source>
</reference>
<evidence type="ECO:0000313" key="1">
    <source>
        <dbReference type="EMBL" id="KIM91724.1"/>
    </source>
</evidence>
<proteinExistence type="predicted"/>
<gene>
    <name evidence="1" type="ORF">PILCRDRAFT_83820</name>
</gene>